<feature type="transmembrane region" description="Helical" evidence="8">
    <location>
        <begin position="285"/>
        <end position="305"/>
    </location>
</feature>
<dbReference type="InterPro" id="IPR046342">
    <property type="entry name" value="CBS_dom_sf"/>
</dbReference>
<keyword evidence="7 8" id="KW-0472">Membrane</keyword>
<evidence type="ECO:0000313" key="12">
    <source>
        <dbReference type="Proteomes" id="UP000321525"/>
    </source>
</evidence>
<feature type="transmembrane region" description="Helical" evidence="8">
    <location>
        <begin position="424"/>
        <end position="447"/>
    </location>
</feature>
<dbReference type="Pfam" id="PF01769">
    <property type="entry name" value="MgtE"/>
    <property type="match status" value="1"/>
</dbReference>
<evidence type="ECO:0000256" key="2">
    <source>
        <dbReference type="ARBA" id="ARBA00009749"/>
    </source>
</evidence>
<evidence type="ECO:0000256" key="1">
    <source>
        <dbReference type="ARBA" id="ARBA00004141"/>
    </source>
</evidence>
<sequence length="448" mass="49744">MSLELLPTYIEKIEELLANDLQLNELAAEIEDTFMPEHVAILLEAFPIKPRLSLWALLSADYQQNIFLEMKNESRQMLLNAMDDDACLPLFDKLDANSLIELTEDLSDRFIEYAVTKMTAKQREYLKKAQDYSEDEVGRWQSFDEKRISQKLKVAAAKKVCAKNLLPLTEVIYVVDNNTQLLGEIPINKLLLLDGDTPLASVEYQDVQALEASKDIDESIDEVILSGKSALPIVDENGYLTGRLDLHSAYKYKDQQKDNQLMQSAGLSEEEDLFASVWLSSKNRAIWLGINLVTAFLASWFIGLFEATLQQVVALAVLMPVVASMGGISGSQTLTLIIRGLALGQISDANRQAIVKKELKVGAINGMLWATVIGIITFYWFENPMLSVTICIAILGNILVASLSGVWIPWILNKFNIDPALSGAVILTTVTDIFGFIAFLGCGTLLLL</sequence>
<feature type="transmembrane region" description="Helical" evidence="8">
    <location>
        <begin position="311"/>
        <end position="338"/>
    </location>
</feature>
<dbReference type="PANTHER" id="PTHR41394:SF5">
    <property type="entry name" value="SLC41A_MGTE INTEGRAL MEMBRANE DOMAIN-CONTAINING PROTEIN"/>
    <property type="match status" value="1"/>
</dbReference>
<feature type="domain" description="Magnesium transporter MgtE intracellular" evidence="9">
    <location>
        <begin position="34"/>
        <end position="137"/>
    </location>
</feature>
<dbReference type="EMBL" id="VOLQ01000039">
    <property type="protein sequence ID" value="TWX63769.1"/>
    <property type="molecule type" value="Genomic_DNA"/>
</dbReference>
<dbReference type="InterPro" id="IPR006667">
    <property type="entry name" value="SLC41_membr_dom"/>
</dbReference>
<dbReference type="Gene3D" id="1.20.50.50">
    <property type="match status" value="1"/>
</dbReference>
<evidence type="ECO:0000313" key="11">
    <source>
        <dbReference type="EMBL" id="TWX63769.1"/>
    </source>
</evidence>
<feature type="transmembrane region" description="Helical" evidence="8">
    <location>
        <begin position="359"/>
        <end position="381"/>
    </location>
</feature>
<protein>
    <submittedName>
        <fullName evidence="11">Magnesium transporter</fullName>
    </submittedName>
</protein>
<organism evidence="11 13">
    <name type="scientific">Colwellia hornerae</name>
    <dbReference type="NCBI Taxonomy" id="89402"/>
    <lineage>
        <taxon>Bacteria</taxon>
        <taxon>Pseudomonadati</taxon>
        <taxon>Pseudomonadota</taxon>
        <taxon>Gammaproteobacteria</taxon>
        <taxon>Alteromonadales</taxon>
        <taxon>Colwelliaceae</taxon>
        <taxon>Colwellia</taxon>
    </lineage>
</organism>
<proteinExistence type="inferred from homology"/>
<comment type="subcellular location">
    <subcellularLocation>
        <location evidence="1">Membrane</location>
        <topology evidence="1">Multi-pass membrane protein</topology>
    </subcellularLocation>
</comment>
<dbReference type="Gene3D" id="1.10.357.20">
    <property type="entry name" value="SLC41 divalent cation transporters, integral membrane domain"/>
    <property type="match status" value="1"/>
</dbReference>
<dbReference type="SUPFAM" id="SSF54631">
    <property type="entry name" value="CBS-domain pair"/>
    <property type="match status" value="1"/>
</dbReference>
<dbReference type="SUPFAM" id="SSF158791">
    <property type="entry name" value="MgtE N-terminal domain-like"/>
    <property type="match status" value="1"/>
</dbReference>
<reference evidence="11 13" key="1">
    <citation type="submission" date="2019-07" db="EMBL/GenBank/DDBJ databases">
        <title>Genomes of sea-ice associated Colwellia species.</title>
        <authorList>
            <person name="Bowman J.P."/>
        </authorList>
    </citation>
    <scope>NUCLEOTIDE SEQUENCE [LARGE SCALE GENOMIC DNA]</scope>
    <source>
        <strain evidence="10 12">ACAM 607</strain>
        <strain evidence="11 13">IC036</strain>
    </source>
</reference>
<comment type="similarity">
    <text evidence="2">Belongs to the SLC41A transporter family.</text>
</comment>
<dbReference type="Proteomes" id="UP000321917">
    <property type="component" value="Unassembled WGS sequence"/>
</dbReference>
<dbReference type="SMART" id="SM00924">
    <property type="entry name" value="MgtE_N"/>
    <property type="match status" value="1"/>
</dbReference>
<dbReference type="AlphaFoldDB" id="A0A5C6Q4Q2"/>
<feature type="transmembrane region" description="Helical" evidence="8">
    <location>
        <begin position="387"/>
        <end position="412"/>
    </location>
</feature>
<comment type="caution">
    <text evidence="11">The sequence shown here is derived from an EMBL/GenBank/DDBJ whole genome shotgun (WGS) entry which is preliminary data.</text>
</comment>
<keyword evidence="12" id="KW-1185">Reference proteome</keyword>
<keyword evidence="5" id="KW-0460">Magnesium</keyword>
<evidence type="ECO:0000256" key="6">
    <source>
        <dbReference type="ARBA" id="ARBA00022989"/>
    </source>
</evidence>
<dbReference type="EMBL" id="VOLR01000032">
    <property type="protein sequence ID" value="TWX54911.1"/>
    <property type="molecule type" value="Genomic_DNA"/>
</dbReference>
<name>A0A5C6Q4Q2_9GAMM</name>
<evidence type="ECO:0000313" key="13">
    <source>
        <dbReference type="Proteomes" id="UP000321917"/>
    </source>
</evidence>
<dbReference type="PANTHER" id="PTHR41394">
    <property type="entry name" value="MAGNESIUM TRANSPORTER MGTE"/>
    <property type="match status" value="1"/>
</dbReference>
<keyword evidence="3" id="KW-0813">Transport</keyword>
<dbReference type="RefSeq" id="WP_146800776.1">
    <property type="nucleotide sequence ID" value="NZ_VOLP01000031.1"/>
</dbReference>
<evidence type="ECO:0000256" key="8">
    <source>
        <dbReference type="SAM" id="Phobius"/>
    </source>
</evidence>
<dbReference type="Pfam" id="PF03448">
    <property type="entry name" value="MgtE_N"/>
    <property type="match status" value="1"/>
</dbReference>
<evidence type="ECO:0000256" key="5">
    <source>
        <dbReference type="ARBA" id="ARBA00022842"/>
    </source>
</evidence>
<dbReference type="InterPro" id="IPR036739">
    <property type="entry name" value="SLC41_membr_dom_sf"/>
</dbReference>
<evidence type="ECO:0000256" key="4">
    <source>
        <dbReference type="ARBA" id="ARBA00022692"/>
    </source>
</evidence>
<evidence type="ECO:0000256" key="3">
    <source>
        <dbReference type="ARBA" id="ARBA00022448"/>
    </source>
</evidence>
<dbReference type="InterPro" id="IPR006668">
    <property type="entry name" value="Mg_transptr_MgtE_intracell_dom"/>
</dbReference>
<dbReference type="GO" id="GO:0008324">
    <property type="term" value="F:monoatomic cation transmembrane transporter activity"/>
    <property type="evidence" value="ECO:0007669"/>
    <property type="project" value="InterPro"/>
</dbReference>
<accession>A0A5C6Q4Q2</accession>
<keyword evidence="6 8" id="KW-1133">Transmembrane helix</keyword>
<dbReference type="SUPFAM" id="SSF161093">
    <property type="entry name" value="MgtE membrane domain-like"/>
    <property type="match status" value="1"/>
</dbReference>
<dbReference type="GO" id="GO:0016020">
    <property type="term" value="C:membrane"/>
    <property type="evidence" value="ECO:0007669"/>
    <property type="project" value="UniProtKB-SubCell"/>
</dbReference>
<evidence type="ECO:0000259" key="9">
    <source>
        <dbReference type="SMART" id="SM00924"/>
    </source>
</evidence>
<evidence type="ECO:0000313" key="10">
    <source>
        <dbReference type="EMBL" id="TWX54911.1"/>
    </source>
</evidence>
<dbReference type="OrthoDB" id="9790355at2"/>
<evidence type="ECO:0000256" key="7">
    <source>
        <dbReference type="ARBA" id="ARBA00023136"/>
    </source>
</evidence>
<dbReference type="Gene3D" id="3.10.580.10">
    <property type="entry name" value="CBS-domain"/>
    <property type="match status" value="1"/>
</dbReference>
<gene>
    <name evidence="10" type="ORF">ESZ26_17240</name>
    <name evidence="11" type="ORF">ESZ27_16035</name>
</gene>
<keyword evidence="4 8" id="KW-0812">Transmembrane</keyword>
<dbReference type="Proteomes" id="UP000321525">
    <property type="component" value="Unassembled WGS sequence"/>
</dbReference>